<dbReference type="GO" id="GO:0000287">
    <property type="term" value="F:magnesium ion binding"/>
    <property type="evidence" value="ECO:0007669"/>
    <property type="project" value="UniProtKB-UniRule"/>
</dbReference>
<dbReference type="Gene3D" id="3.40.1390.20">
    <property type="entry name" value="HprK N-terminal domain-like"/>
    <property type="match status" value="1"/>
</dbReference>
<comment type="catalytic activity">
    <reaction evidence="1 14">
        <text>[HPr protein]-L-serine + ATP = [HPr protein]-O-phospho-L-serine + ADP + H(+)</text>
        <dbReference type="Rhea" id="RHEA:46600"/>
        <dbReference type="Rhea" id="RHEA-COMP:11602"/>
        <dbReference type="Rhea" id="RHEA-COMP:11603"/>
        <dbReference type="ChEBI" id="CHEBI:15378"/>
        <dbReference type="ChEBI" id="CHEBI:29999"/>
        <dbReference type="ChEBI" id="CHEBI:30616"/>
        <dbReference type="ChEBI" id="CHEBI:83421"/>
        <dbReference type="ChEBI" id="CHEBI:456216"/>
    </reaction>
</comment>
<feature type="binding site" evidence="14">
    <location>
        <position position="167"/>
    </location>
    <ligand>
        <name>Mg(2+)</name>
        <dbReference type="ChEBI" id="CHEBI:18420"/>
    </ligand>
</feature>
<feature type="region of interest" description="Important for the catalytic mechanism of dephosphorylation" evidence="14">
    <location>
        <begin position="272"/>
        <end position="277"/>
    </location>
</feature>
<evidence type="ECO:0000259" key="15">
    <source>
        <dbReference type="Pfam" id="PF02603"/>
    </source>
</evidence>
<keyword evidence="7 14" id="KW-0479">Metal-binding</keyword>
<comment type="function">
    <text evidence="14">Catalyzes the ATP- as well as the pyrophosphate-dependent phosphorylation of a specific serine residue in HPr, a phosphocarrier protein of the phosphoenolpyruvate-dependent sugar phosphotransferase system (PTS). HprK/P also catalyzes the pyrophosphate-producing, inorganic phosphate-dependent dephosphorylation (phosphorolysis) of seryl-phosphorylated HPr (P-Ser-HPr).</text>
</comment>
<feature type="domain" description="HPr kinase/phosphorylase C-terminal" evidence="16">
    <location>
        <begin position="138"/>
        <end position="306"/>
    </location>
</feature>
<comment type="cofactor">
    <cofactor evidence="2 14">
        <name>Mg(2+)</name>
        <dbReference type="ChEBI" id="CHEBI:18420"/>
    </cofactor>
</comment>
<evidence type="ECO:0000256" key="8">
    <source>
        <dbReference type="ARBA" id="ARBA00022741"/>
    </source>
</evidence>
<dbReference type="AlphaFoldDB" id="A0A1N6U1R8"/>
<keyword evidence="10 14" id="KW-0067">ATP-binding</keyword>
<comment type="similarity">
    <text evidence="3 14">Belongs to the HPrK/P family.</text>
</comment>
<dbReference type="RefSeq" id="WP_076489045.1">
    <property type="nucleotide sequence ID" value="NZ_FTMS01000011.1"/>
</dbReference>
<dbReference type="HAMAP" id="MF_01249">
    <property type="entry name" value="HPr_kinase"/>
    <property type="match status" value="1"/>
</dbReference>
<dbReference type="InterPro" id="IPR027417">
    <property type="entry name" value="P-loop_NTPase"/>
</dbReference>
<evidence type="ECO:0000313" key="18">
    <source>
        <dbReference type="Proteomes" id="UP000186400"/>
    </source>
</evidence>
<dbReference type="GO" id="GO:0005524">
    <property type="term" value="F:ATP binding"/>
    <property type="evidence" value="ECO:0007669"/>
    <property type="project" value="UniProtKB-UniRule"/>
</dbReference>
<gene>
    <name evidence="14" type="primary">hprK</name>
    <name evidence="17" type="ORF">SAMN05920897_11175</name>
</gene>
<dbReference type="Gene3D" id="3.40.50.300">
    <property type="entry name" value="P-loop containing nucleotide triphosphate hydrolases"/>
    <property type="match status" value="1"/>
</dbReference>
<evidence type="ECO:0000313" key="17">
    <source>
        <dbReference type="EMBL" id="SIQ59572.1"/>
    </source>
</evidence>
<protein>
    <recommendedName>
        <fullName evidence="14">HPr kinase/phosphorylase</fullName>
        <shortName evidence="14">HPrK/P</shortName>
        <ecNumber evidence="14">2.7.11.-</ecNumber>
        <ecNumber evidence="14">2.7.4.-</ecNumber>
    </recommendedName>
    <alternativeName>
        <fullName evidence="14">HPr(Ser) kinase/phosphorylase</fullName>
    </alternativeName>
</protein>
<evidence type="ECO:0000256" key="1">
    <source>
        <dbReference type="ARBA" id="ARBA00001120"/>
    </source>
</evidence>
<evidence type="ECO:0000256" key="2">
    <source>
        <dbReference type="ARBA" id="ARBA00001946"/>
    </source>
</evidence>
<organism evidence="17 18">
    <name type="scientific">Alkalispirochaeta americana</name>
    <dbReference type="NCBI Taxonomy" id="159291"/>
    <lineage>
        <taxon>Bacteria</taxon>
        <taxon>Pseudomonadati</taxon>
        <taxon>Spirochaetota</taxon>
        <taxon>Spirochaetia</taxon>
        <taxon>Spirochaetales</taxon>
        <taxon>Spirochaetaceae</taxon>
        <taxon>Alkalispirochaeta</taxon>
    </lineage>
</organism>
<evidence type="ECO:0000256" key="4">
    <source>
        <dbReference type="ARBA" id="ARBA00011643"/>
    </source>
</evidence>
<keyword evidence="8 14" id="KW-0547">Nucleotide-binding</keyword>
<evidence type="ECO:0000256" key="7">
    <source>
        <dbReference type="ARBA" id="ARBA00022723"/>
    </source>
</evidence>
<evidence type="ECO:0000256" key="10">
    <source>
        <dbReference type="ARBA" id="ARBA00022840"/>
    </source>
</evidence>
<evidence type="ECO:0000256" key="14">
    <source>
        <dbReference type="HAMAP-Rule" id="MF_01249"/>
    </source>
</evidence>
<dbReference type="InterPro" id="IPR003755">
    <property type="entry name" value="HPr(Ser)_kin/Pase"/>
</dbReference>
<dbReference type="CDD" id="cd01918">
    <property type="entry name" value="HprK_C"/>
    <property type="match status" value="1"/>
</dbReference>
<feature type="binding site" evidence="14">
    <location>
        <begin position="160"/>
        <end position="167"/>
    </location>
    <ligand>
        <name>ATP</name>
        <dbReference type="ChEBI" id="CHEBI:30616"/>
    </ligand>
</feature>
<accession>A0A1N6U1R8</accession>
<dbReference type="STRING" id="159291.SAMN05920897_11175"/>
<comment type="miscellaneous">
    <text evidence="14">Both phosphorylation and phosphorolysis are carried out by the same active site and suggest a common mechanism for both reactions.</text>
</comment>
<feature type="region of interest" description="Important for the catalytic mechanism of both phosphorylation and dephosphorylation" evidence="14">
    <location>
        <begin position="209"/>
        <end position="218"/>
    </location>
</feature>
<feature type="active site" evidence="14">
    <location>
        <position position="145"/>
    </location>
</feature>
<dbReference type="PANTHER" id="PTHR30305">
    <property type="entry name" value="PROTEIN YJDM-RELATED"/>
    <property type="match status" value="1"/>
</dbReference>
<dbReference type="GO" id="GO:0004712">
    <property type="term" value="F:protein serine/threonine/tyrosine kinase activity"/>
    <property type="evidence" value="ECO:0007669"/>
    <property type="project" value="UniProtKB-UniRule"/>
</dbReference>
<dbReference type="Pfam" id="PF07475">
    <property type="entry name" value="Hpr_kinase_C"/>
    <property type="match status" value="1"/>
</dbReference>
<evidence type="ECO:0000256" key="9">
    <source>
        <dbReference type="ARBA" id="ARBA00022777"/>
    </source>
</evidence>
<evidence type="ECO:0000256" key="11">
    <source>
        <dbReference type="ARBA" id="ARBA00022842"/>
    </source>
</evidence>
<dbReference type="InterPro" id="IPR028979">
    <property type="entry name" value="Ser_kin/Pase_Hpr-like_N_sf"/>
</dbReference>
<dbReference type="Pfam" id="PF02603">
    <property type="entry name" value="Hpr_kinase_N"/>
    <property type="match status" value="1"/>
</dbReference>
<reference evidence="17 18" key="1">
    <citation type="submission" date="2017-01" db="EMBL/GenBank/DDBJ databases">
        <authorList>
            <person name="Mah S.A."/>
            <person name="Swanson W.J."/>
            <person name="Moy G.W."/>
            <person name="Vacquier V.D."/>
        </authorList>
    </citation>
    <scope>NUCLEOTIDE SEQUENCE [LARGE SCALE GENOMIC DNA]</scope>
    <source>
        <strain evidence="17 18">ASpG1</strain>
    </source>
</reference>
<dbReference type="GO" id="GO:0006109">
    <property type="term" value="P:regulation of carbohydrate metabolic process"/>
    <property type="evidence" value="ECO:0007669"/>
    <property type="project" value="UniProtKB-UniRule"/>
</dbReference>
<comment type="domain">
    <text evidence="14">The Walker A ATP-binding motif also binds Pi and PPi.</text>
</comment>
<dbReference type="OrthoDB" id="9778803at2"/>
<evidence type="ECO:0000256" key="12">
    <source>
        <dbReference type="ARBA" id="ARBA00023268"/>
    </source>
</evidence>
<keyword evidence="11 14" id="KW-0460">Magnesium</keyword>
<keyword evidence="12 14" id="KW-0511">Multifunctional enzyme</keyword>
<evidence type="ECO:0000256" key="5">
    <source>
        <dbReference type="ARBA" id="ARBA00022527"/>
    </source>
</evidence>
<dbReference type="SUPFAM" id="SSF53795">
    <property type="entry name" value="PEP carboxykinase-like"/>
    <property type="match status" value="1"/>
</dbReference>
<evidence type="ECO:0000259" key="16">
    <source>
        <dbReference type="Pfam" id="PF07475"/>
    </source>
</evidence>
<dbReference type="NCBIfam" id="TIGR00679">
    <property type="entry name" value="hpr-ser"/>
    <property type="match status" value="1"/>
</dbReference>
<keyword evidence="18" id="KW-1185">Reference proteome</keyword>
<sequence length="326" mass="36234">MEQFTVLDLLDLDLKENNDLGLVCIGGRSGLLRRIETPELNRPGLALSGFFDLFGAQRIQIFGRGEQAYLERLEQQETLESVERLFQSSIPCCLFTHGLEPTPSFARLAEISGCPLLQTNLDTSEFTMRLIRALGNVFAARKTIHATLVEVFGIGMLLLGESGVGKSEAALELIERGHRLVADDAVEIRRVAGNILMGQGANPALGHHMEIRGLGIINIAHLSGVGSIRDKKQIQLICRLEAWDASKEYDRIGADEQSYEILGVATPYIEVPVKPGRNIPIIIETAAMNERLKKMGYYSAREFNQNVMRWLDSENARKAYLQKKGI</sequence>
<keyword evidence="6 14" id="KW-0808">Transferase</keyword>
<feature type="active site" evidence="14">
    <location>
        <position position="166"/>
    </location>
</feature>
<feature type="active site" evidence="14">
    <location>
        <position position="251"/>
    </location>
</feature>
<keyword evidence="9 14" id="KW-0418">Kinase</keyword>
<evidence type="ECO:0000256" key="6">
    <source>
        <dbReference type="ARBA" id="ARBA00022679"/>
    </source>
</evidence>
<dbReference type="InterPro" id="IPR011104">
    <property type="entry name" value="Hpr_kin/Pase_C"/>
</dbReference>
<dbReference type="InterPro" id="IPR011126">
    <property type="entry name" value="Hpr_kin/Pase_Hpr_N"/>
</dbReference>
<comment type="catalytic activity">
    <reaction evidence="13 14">
        <text>[HPr protein]-O-phospho-L-serine + phosphate + H(+) = [HPr protein]-L-serine + diphosphate</text>
        <dbReference type="Rhea" id="RHEA:46604"/>
        <dbReference type="Rhea" id="RHEA-COMP:11602"/>
        <dbReference type="Rhea" id="RHEA-COMP:11603"/>
        <dbReference type="ChEBI" id="CHEBI:15378"/>
        <dbReference type="ChEBI" id="CHEBI:29999"/>
        <dbReference type="ChEBI" id="CHEBI:33019"/>
        <dbReference type="ChEBI" id="CHEBI:43474"/>
        <dbReference type="ChEBI" id="CHEBI:83421"/>
    </reaction>
</comment>
<dbReference type="GO" id="GO:0004674">
    <property type="term" value="F:protein serine/threonine kinase activity"/>
    <property type="evidence" value="ECO:0007669"/>
    <property type="project" value="UniProtKB-KW"/>
</dbReference>
<keyword evidence="5 14" id="KW-0723">Serine/threonine-protein kinase</keyword>
<feature type="domain" description="HPr(Ser) kinase/phosphorylase N-terminal" evidence="15">
    <location>
        <begin position="14"/>
        <end position="134"/>
    </location>
</feature>
<dbReference type="SUPFAM" id="SSF75138">
    <property type="entry name" value="HprK N-terminal domain-like"/>
    <property type="match status" value="1"/>
</dbReference>
<dbReference type="EC" id="2.7.4.-" evidence="14"/>
<dbReference type="GO" id="GO:0000155">
    <property type="term" value="F:phosphorelay sensor kinase activity"/>
    <property type="evidence" value="ECO:0007669"/>
    <property type="project" value="InterPro"/>
</dbReference>
<evidence type="ECO:0000256" key="3">
    <source>
        <dbReference type="ARBA" id="ARBA00006883"/>
    </source>
</evidence>
<dbReference type="EMBL" id="FTMS01000011">
    <property type="protein sequence ID" value="SIQ59572.1"/>
    <property type="molecule type" value="Genomic_DNA"/>
</dbReference>
<dbReference type="FunFam" id="3.40.50.300:FF:000174">
    <property type="entry name" value="HPr kinase/phosphorylase"/>
    <property type="match status" value="1"/>
</dbReference>
<dbReference type="Proteomes" id="UP000186400">
    <property type="component" value="Unassembled WGS sequence"/>
</dbReference>
<feature type="binding site" evidence="14">
    <location>
        <position position="210"/>
    </location>
    <ligand>
        <name>Mg(2+)</name>
        <dbReference type="ChEBI" id="CHEBI:18420"/>
    </ligand>
</feature>
<dbReference type="EC" id="2.7.11.-" evidence="14"/>
<name>A0A1N6U1R8_9SPIO</name>
<comment type="subunit">
    <text evidence="4 14">Homohexamer.</text>
</comment>
<dbReference type="PANTHER" id="PTHR30305:SF1">
    <property type="entry name" value="HPR KINASE_PHOSPHORYLASE"/>
    <property type="match status" value="1"/>
</dbReference>
<feature type="active site" description="Proton acceptor; for phosphorylation activity. Proton donor; for dephosphorylation activity" evidence="14">
    <location>
        <position position="184"/>
    </location>
</feature>
<proteinExistence type="inferred from homology"/>
<evidence type="ECO:0000256" key="13">
    <source>
        <dbReference type="ARBA" id="ARBA00047657"/>
    </source>
</evidence>